<feature type="domain" description="Ion transport" evidence="6">
    <location>
        <begin position="7"/>
        <end position="184"/>
    </location>
</feature>
<feature type="transmembrane region" description="Helical" evidence="5">
    <location>
        <begin position="191"/>
        <end position="209"/>
    </location>
</feature>
<dbReference type="InterPro" id="IPR027359">
    <property type="entry name" value="Volt_channel_dom_sf"/>
</dbReference>
<dbReference type="RefSeq" id="WP_274049501.1">
    <property type="nucleotide sequence ID" value="NZ_CP059693.1"/>
</dbReference>
<evidence type="ECO:0000256" key="4">
    <source>
        <dbReference type="ARBA" id="ARBA00023136"/>
    </source>
</evidence>
<proteinExistence type="predicted"/>
<organism evidence="7 8">
    <name type="scientific">Thalassomonas haliotis</name>
    <dbReference type="NCBI Taxonomy" id="485448"/>
    <lineage>
        <taxon>Bacteria</taxon>
        <taxon>Pseudomonadati</taxon>
        <taxon>Pseudomonadota</taxon>
        <taxon>Gammaproteobacteria</taxon>
        <taxon>Alteromonadales</taxon>
        <taxon>Colwelliaceae</taxon>
        <taxon>Thalassomonas</taxon>
    </lineage>
</organism>
<accession>A0ABY7V935</accession>
<comment type="subcellular location">
    <subcellularLocation>
        <location evidence="1">Membrane</location>
        <topology evidence="1">Multi-pass membrane protein</topology>
    </subcellularLocation>
</comment>
<gene>
    <name evidence="7" type="ORF">H3N35_14505</name>
</gene>
<keyword evidence="4 5" id="KW-0472">Membrane</keyword>
<dbReference type="Gene3D" id="1.20.120.350">
    <property type="entry name" value="Voltage-gated potassium channels. Chain C"/>
    <property type="match status" value="1"/>
</dbReference>
<evidence type="ECO:0000256" key="1">
    <source>
        <dbReference type="ARBA" id="ARBA00004141"/>
    </source>
</evidence>
<feature type="transmembrane region" description="Helical" evidence="5">
    <location>
        <begin position="12"/>
        <end position="30"/>
    </location>
</feature>
<dbReference type="Proteomes" id="UP001215231">
    <property type="component" value="Chromosome"/>
</dbReference>
<dbReference type="Pfam" id="PF00520">
    <property type="entry name" value="Ion_trans"/>
    <property type="match status" value="1"/>
</dbReference>
<protein>
    <submittedName>
        <fullName evidence="7">Ion transporter</fullName>
    </submittedName>
</protein>
<keyword evidence="3 5" id="KW-1133">Transmembrane helix</keyword>
<evidence type="ECO:0000256" key="2">
    <source>
        <dbReference type="ARBA" id="ARBA00022692"/>
    </source>
</evidence>
<sequence length="227" mass="26154">MKQEGSPLYNLVLLFLSVYVLATLSIEAFLIEDQEIKQVLQYIDLAVCCIFLCDFFINFYQAESKSQFLKWGWLDFISSIPAIDPLRWGRVSKVVRVIRYLRAIKSIKILVKSLHVSKYETFTLSVFLIVFVCFTLSSAFILEFERSYSSSINTAESALWWAFLNLMNAKTSISQAVSHEGIIMTTILNKVGLLLFAYVNSMFIAWLVVQKRTDLETTNYVKNTNEE</sequence>
<name>A0ABY7V935_9GAMM</name>
<feature type="transmembrane region" description="Helical" evidence="5">
    <location>
        <begin position="122"/>
        <end position="142"/>
    </location>
</feature>
<dbReference type="SUPFAM" id="SSF81324">
    <property type="entry name" value="Voltage-gated potassium channels"/>
    <property type="match status" value="1"/>
</dbReference>
<dbReference type="InterPro" id="IPR005821">
    <property type="entry name" value="Ion_trans_dom"/>
</dbReference>
<evidence type="ECO:0000313" key="8">
    <source>
        <dbReference type="Proteomes" id="UP001215231"/>
    </source>
</evidence>
<feature type="transmembrane region" description="Helical" evidence="5">
    <location>
        <begin position="42"/>
        <end position="60"/>
    </location>
</feature>
<evidence type="ECO:0000256" key="3">
    <source>
        <dbReference type="ARBA" id="ARBA00022989"/>
    </source>
</evidence>
<dbReference type="EMBL" id="CP059693">
    <property type="protein sequence ID" value="WDE09549.1"/>
    <property type="molecule type" value="Genomic_DNA"/>
</dbReference>
<keyword evidence="8" id="KW-1185">Reference proteome</keyword>
<evidence type="ECO:0000259" key="6">
    <source>
        <dbReference type="Pfam" id="PF00520"/>
    </source>
</evidence>
<reference evidence="7 8" key="1">
    <citation type="journal article" date="2022" name="Mar. Drugs">
        <title>Bioassay-Guided Fractionation Leads to the Detection of Cholic Acid Generated by the Rare Thalassomonas sp.</title>
        <authorList>
            <person name="Pheiffer F."/>
            <person name="Schneider Y.K."/>
            <person name="Hansen E.H."/>
            <person name="Andersen J.H."/>
            <person name="Isaksson J."/>
            <person name="Busche T."/>
            <person name="R C."/>
            <person name="Kalinowski J."/>
            <person name="Zyl L.V."/>
            <person name="Trindade M."/>
        </authorList>
    </citation>
    <scope>NUCLEOTIDE SEQUENCE [LARGE SCALE GENOMIC DNA]</scope>
    <source>
        <strain evidence="7 8">A5K-61T</strain>
    </source>
</reference>
<keyword evidence="2 5" id="KW-0812">Transmembrane</keyword>
<evidence type="ECO:0000256" key="5">
    <source>
        <dbReference type="SAM" id="Phobius"/>
    </source>
</evidence>
<evidence type="ECO:0000313" key="7">
    <source>
        <dbReference type="EMBL" id="WDE09549.1"/>
    </source>
</evidence>